<name>A0A023UM92_9ASCO</name>
<gene>
    <name evidence="2" type="primary">orf363</name>
</gene>
<reference evidence="3" key="2">
    <citation type="submission" date="2019-01" db="EMBL/GenBank/DDBJ databases">
        <title>Mitochondrial genome of the yeast Magnusiomyces ingens.</title>
        <authorList>
            <person name="Jakubkova M."/>
            <person name="Brejova B."/>
            <person name="Vinar T."/>
            <person name="Nosek J."/>
        </authorList>
    </citation>
    <scope>NUCLEOTIDE SEQUENCE</scope>
    <source>
        <strain evidence="3">CBS 523.90</strain>
    </source>
</reference>
<protein>
    <recommendedName>
        <fullName evidence="1">Homing endonuclease LAGLIDADG domain-containing protein</fullName>
    </recommendedName>
</protein>
<dbReference type="InterPro" id="IPR027434">
    <property type="entry name" value="Homing_endonucl"/>
</dbReference>
<dbReference type="InterPro" id="IPR051289">
    <property type="entry name" value="LAGLIDADG_Endonuclease"/>
</dbReference>
<dbReference type="Pfam" id="PF00961">
    <property type="entry name" value="LAGLIDADG_1"/>
    <property type="match status" value="1"/>
</dbReference>
<accession>A0A023UM92</accession>
<sequence>MLTYAGTISKLYMYSIQIKYKNMVTKMYSVLLIINILRDNPQMIMLNWLKMMVNTIFMKYSPSGCAAAILNMRISETLCNSVNMNYNKTISNNPSNAHKPTNDAELGHYLAGLMDGDGHLSKMGQLVMAYDEKDKSAAYWLKKMMGYGSVSKIKDKKGYKYVLAKSDGIMRVIDLVNGKLRTEIKYNQVLYLLNNNNLISQYSKPFTMNTSTDFNNFWLTGFIDSDGSFQMKTVKHMKNGKEHTEMRLKLQMSQKYKNMLEDMKKFLIMASNSDNNSSGGIYIGTRKHMNKETKEMKITYYFETTSFSMFKKVINYMDNYPLISYKRLNYMWIRKAYLLMQSKEHMTPEGLQKMMDYKNKMKY</sequence>
<feature type="domain" description="Homing endonuclease LAGLIDADG" evidence="1">
    <location>
        <begin position="219"/>
        <end position="337"/>
    </location>
</feature>
<dbReference type="RefSeq" id="YP_009029666.1">
    <property type="nucleotide sequence ID" value="NC_024093.1"/>
</dbReference>
<dbReference type="SUPFAM" id="SSF55608">
    <property type="entry name" value="Homing endonucleases"/>
    <property type="match status" value="2"/>
</dbReference>
<dbReference type="GeneID" id="19350970"/>
<reference evidence="2" key="1">
    <citation type="journal article" date="2014" name="Proc. Natl. Acad. Sci. U.S.A.">
        <title>Massive programmed translational jumping in mitochondria.</title>
        <authorList>
            <person name="Lang B.F."/>
            <person name="Jakubkova M."/>
            <person name="Hegedusova E."/>
            <person name="Daoud R."/>
            <person name="Forget L."/>
            <person name="Brejova B."/>
            <person name="Vinar T."/>
            <person name="Kosa P."/>
            <person name="Fricova D."/>
            <person name="Nebohacova M."/>
            <person name="Griac P."/>
            <person name="Tomaska L."/>
            <person name="Burger G."/>
            <person name="Nosek J."/>
        </authorList>
    </citation>
    <scope>NUCLEOTIDE SEQUENCE</scope>
    <source>
        <strain evidence="2">NRRL Y-17630</strain>
    </source>
</reference>
<dbReference type="InterPro" id="IPR004860">
    <property type="entry name" value="LAGLIDADG_dom"/>
</dbReference>
<dbReference type="EMBL" id="MK456488">
    <property type="protein sequence ID" value="QUX32930.1"/>
    <property type="molecule type" value="Genomic_DNA"/>
</dbReference>
<proteinExistence type="predicted"/>
<evidence type="ECO:0000259" key="1">
    <source>
        <dbReference type="Pfam" id="PF00961"/>
    </source>
</evidence>
<evidence type="ECO:0000313" key="3">
    <source>
        <dbReference type="EMBL" id="QUX32930.1"/>
    </source>
</evidence>
<dbReference type="EMBL" id="KJ459950">
    <property type="protein sequence ID" value="AHY04919.1"/>
    <property type="molecule type" value="Genomic_DNA"/>
</dbReference>
<dbReference type="GO" id="GO:0005739">
    <property type="term" value="C:mitochondrion"/>
    <property type="evidence" value="ECO:0007669"/>
    <property type="project" value="UniProtKB-ARBA"/>
</dbReference>
<dbReference type="PANTHER" id="PTHR36181:SF3">
    <property type="entry name" value="INTRON-ENCODED DNA ENDONUCLEASE AI5 BETA"/>
    <property type="match status" value="1"/>
</dbReference>
<dbReference type="GO" id="GO:0004519">
    <property type="term" value="F:endonuclease activity"/>
    <property type="evidence" value="ECO:0007669"/>
    <property type="project" value="InterPro"/>
</dbReference>
<organism evidence="2">
    <name type="scientific">Magnusiomyces ingens</name>
    <dbReference type="NCBI Taxonomy" id="44077"/>
    <lineage>
        <taxon>Eukaryota</taxon>
        <taxon>Fungi</taxon>
        <taxon>Dikarya</taxon>
        <taxon>Ascomycota</taxon>
        <taxon>Saccharomycotina</taxon>
        <taxon>Dipodascomycetes</taxon>
        <taxon>Dipodascales</taxon>
        <taxon>Dipodascaceae</taxon>
        <taxon>Magnusiomyces</taxon>
    </lineage>
</organism>
<dbReference type="AlphaFoldDB" id="A0A023UM92"/>
<keyword evidence="2" id="KW-0496">Mitochondrion</keyword>
<dbReference type="Gene3D" id="3.10.28.10">
    <property type="entry name" value="Homing endonucleases"/>
    <property type="match status" value="2"/>
</dbReference>
<geneLocation type="mitochondrion" evidence="2"/>
<evidence type="ECO:0000313" key="2">
    <source>
        <dbReference type="EMBL" id="AHY04919.1"/>
    </source>
</evidence>
<dbReference type="PANTHER" id="PTHR36181">
    <property type="entry name" value="INTRON-ENCODED ENDONUCLEASE AI3-RELATED"/>
    <property type="match status" value="1"/>
</dbReference>